<evidence type="ECO:0000256" key="3">
    <source>
        <dbReference type="ARBA" id="ARBA00022741"/>
    </source>
</evidence>
<keyword evidence="3 6" id="KW-0547">Nucleotide-binding</keyword>
<dbReference type="InterPro" id="IPR003850">
    <property type="entry name" value="PurS"/>
</dbReference>
<evidence type="ECO:0000313" key="8">
    <source>
        <dbReference type="Proteomes" id="UP000676917"/>
    </source>
</evidence>
<dbReference type="EMBL" id="BORP01000005">
    <property type="protein sequence ID" value="GIO28018.1"/>
    <property type="molecule type" value="Genomic_DNA"/>
</dbReference>
<dbReference type="HAMAP" id="MF_01926">
    <property type="entry name" value="PurS"/>
    <property type="match status" value="1"/>
</dbReference>
<dbReference type="NCBIfam" id="TIGR00302">
    <property type="entry name" value="phosphoribosylformylglycinamidine synthase subunit PurS"/>
    <property type="match status" value="1"/>
</dbReference>
<dbReference type="NCBIfam" id="NF004630">
    <property type="entry name" value="PRK05974.1"/>
    <property type="match status" value="1"/>
</dbReference>
<comment type="pathway">
    <text evidence="6">Purine metabolism; IMP biosynthesis via de novo pathway; 5-amino-1-(5-phospho-D-ribosyl)imidazole from N(2)-formyl-N(1)-(5-phospho-D-ribosyl)glycinamide: step 1/2.</text>
</comment>
<comment type="subunit">
    <text evidence="6">Part of the FGAM synthase complex composed of 1 PurL, 1 PurQ and 2 PurS subunits.</text>
</comment>
<evidence type="ECO:0000256" key="1">
    <source>
        <dbReference type="ARBA" id="ARBA00022490"/>
    </source>
</evidence>
<comment type="function">
    <text evidence="6">Part of the phosphoribosylformylglycinamidine synthase complex involved in the purines biosynthetic pathway. Catalyzes the ATP-dependent conversion of formylglycinamide ribonucleotide (FGAR) and glutamine to yield formylglycinamidine ribonucleotide (FGAM) and glutamate. The FGAM synthase complex is composed of three subunits. PurQ produces an ammonia molecule by converting glutamine to glutamate. PurL transfers the ammonia molecule to FGAR to form FGAM in an ATP-dependent manner. PurS interacts with PurQ and PurL and is thought to assist in the transfer of the ammonia molecule from PurQ to PurL.</text>
</comment>
<protein>
    <recommendedName>
        <fullName evidence="6">Phosphoribosylformylglycinamidine synthase subunit PurS</fullName>
        <shortName evidence="6">FGAM synthase</shortName>
        <ecNumber evidence="6">6.3.5.3</ecNumber>
    </recommendedName>
    <alternativeName>
        <fullName evidence="6">Formylglycinamide ribonucleotide amidotransferase subunit III</fullName>
        <shortName evidence="6">FGAR amidotransferase III</shortName>
        <shortName evidence="6">FGAR-AT III</shortName>
    </alternativeName>
    <alternativeName>
        <fullName evidence="6">Phosphoribosylformylglycinamidine synthase subunit III</fullName>
    </alternativeName>
</protein>
<dbReference type="GO" id="GO:0005737">
    <property type="term" value="C:cytoplasm"/>
    <property type="evidence" value="ECO:0007669"/>
    <property type="project" value="UniProtKB-SubCell"/>
</dbReference>
<name>A0A920C7U0_9BACI</name>
<dbReference type="PANTHER" id="PTHR34696">
    <property type="entry name" value="PHOSPHORIBOSYLFORMYLGLYCINAMIDINE SYNTHASE SUBUNIT PURS"/>
    <property type="match status" value="1"/>
</dbReference>
<comment type="subcellular location">
    <subcellularLocation>
        <location evidence="6">Cytoplasm</location>
    </subcellularLocation>
</comment>
<evidence type="ECO:0000313" key="7">
    <source>
        <dbReference type="EMBL" id="GIO28018.1"/>
    </source>
</evidence>
<keyword evidence="8" id="KW-1185">Reference proteome</keyword>
<keyword evidence="2 6" id="KW-0436">Ligase</keyword>
<dbReference type="EC" id="6.3.5.3" evidence="6"/>
<comment type="similarity">
    <text evidence="6">Belongs to the PurS family.</text>
</comment>
<comment type="caution">
    <text evidence="7">The sequence shown here is derived from an EMBL/GenBank/DDBJ whole genome shotgun (WGS) entry which is preliminary data.</text>
</comment>
<dbReference type="AlphaFoldDB" id="A0A920C7U0"/>
<dbReference type="Pfam" id="PF02700">
    <property type="entry name" value="PurS"/>
    <property type="match status" value="1"/>
</dbReference>
<evidence type="ECO:0000256" key="6">
    <source>
        <dbReference type="HAMAP-Rule" id="MF_01926"/>
    </source>
</evidence>
<keyword evidence="1 6" id="KW-0963">Cytoplasm</keyword>
<sequence length="83" mass="9602">MRKVTVFITLKQGVLDPQGNQVQESLQSLGYNVVQDVRIGKYIELLVEDGPDLEVRIQEMCDKLLVNPVMEDYYYEVKEDVHS</sequence>
<dbReference type="RefSeq" id="WP_212921479.1">
    <property type="nucleotide sequence ID" value="NZ_BORP01000005.1"/>
</dbReference>
<dbReference type="Gene3D" id="3.30.1280.10">
    <property type="entry name" value="Phosphoribosylformylglycinamidine synthase subunit PurS"/>
    <property type="match status" value="1"/>
</dbReference>
<dbReference type="Proteomes" id="UP000676917">
    <property type="component" value="Unassembled WGS sequence"/>
</dbReference>
<keyword evidence="5 6" id="KW-0067">ATP-binding</keyword>
<dbReference type="GO" id="GO:0004642">
    <property type="term" value="F:phosphoribosylformylglycinamidine synthase activity"/>
    <property type="evidence" value="ECO:0007669"/>
    <property type="project" value="UniProtKB-UniRule"/>
</dbReference>
<dbReference type="SUPFAM" id="SSF82697">
    <property type="entry name" value="PurS-like"/>
    <property type="match status" value="1"/>
</dbReference>
<proteinExistence type="inferred from homology"/>
<reference evidence="7" key="1">
    <citation type="submission" date="2021-03" db="EMBL/GenBank/DDBJ databases">
        <title>Antimicrobial resistance genes in bacteria isolated from Japanese honey, and their potential for conferring macrolide and lincosamide resistance in the American foulbrood pathogen Paenibacillus larvae.</title>
        <authorList>
            <person name="Okamoto M."/>
            <person name="Kumagai M."/>
            <person name="Kanamori H."/>
            <person name="Takamatsu D."/>
        </authorList>
    </citation>
    <scope>NUCLEOTIDE SEQUENCE</scope>
    <source>
        <strain evidence="7">J43TS3</strain>
    </source>
</reference>
<dbReference type="PANTHER" id="PTHR34696:SF1">
    <property type="entry name" value="PHOSPHORIBOSYLFORMYLGLYCINAMIDINE SYNTHASE SUBUNIT PURS"/>
    <property type="match status" value="1"/>
</dbReference>
<organism evidence="7 8">
    <name type="scientific">Ornithinibacillus bavariensis</name>
    <dbReference type="NCBI Taxonomy" id="545502"/>
    <lineage>
        <taxon>Bacteria</taxon>
        <taxon>Bacillati</taxon>
        <taxon>Bacillota</taxon>
        <taxon>Bacilli</taxon>
        <taxon>Bacillales</taxon>
        <taxon>Bacillaceae</taxon>
        <taxon>Ornithinibacillus</taxon>
    </lineage>
</organism>
<accession>A0A920C7U0</accession>
<evidence type="ECO:0000256" key="2">
    <source>
        <dbReference type="ARBA" id="ARBA00022598"/>
    </source>
</evidence>
<evidence type="ECO:0000256" key="5">
    <source>
        <dbReference type="ARBA" id="ARBA00022840"/>
    </source>
</evidence>
<gene>
    <name evidence="6 7" type="primary">purS</name>
    <name evidence="7" type="ORF">J43TS3_26290</name>
</gene>
<evidence type="ECO:0000256" key="4">
    <source>
        <dbReference type="ARBA" id="ARBA00022755"/>
    </source>
</evidence>
<dbReference type="GO" id="GO:0006189">
    <property type="term" value="P:'de novo' IMP biosynthetic process"/>
    <property type="evidence" value="ECO:0007669"/>
    <property type="project" value="UniProtKB-UniRule"/>
</dbReference>
<keyword evidence="4 6" id="KW-0658">Purine biosynthesis</keyword>
<comment type="catalytic activity">
    <reaction evidence="6">
        <text>N(2)-formyl-N(1)-(5-phospho-beta-D-ribosyl)glycinamide + L-glutamine + ATP + H2O = 2-formamido-N(1)-(5-O-phospho-beta-D-ribosyl)acetamidine + L-glutamate + ADP + phosphate + H(+)</text>
        <dbReference type="Rhea" id="RHEA:17129"/>
        <dbReference type="ChEBI" id="CHEBI:15377"/>
        <dbReference type="ChEBI" id="CHEBI:15378"/>
        <dbReference type="ChEBI" id="CHEBI:29985"/>
        <dbReference type="ChEBI" id="CHEBI:30616"/>
        <dbReference type="ChEBI" id="CHEBI:43474"/>
        <dbReference type="ChEBI" id="CHEBI:58359"/>
        <dbReference type="ChEBI" id="CHEBI:147286"/>
        <dbReference type="ChEBI" id="CHEBI:147287"/>
        <dbReference type="ChEBI" id="CHEBI:456216"/>
        <dbReference type="EC" id="6.3.5.3"/>
    </reaction>
</comment>
<dbReference type="InterPro" id="IPR036604">
    <property type="entry name" value="PurS-like_sf"/>
</dbReference>
<dbReference type="GO" id="GO:0005524">
    <property type="term" value="F:ATP binding"/>
    <property type="evidence" value="ECO:0007669"/>
    <property type="project" value="UniProtKB-UniRule"/>
</dbReference>